<dbReference type="InterPro" id="IPR036942">
    <property type="entry name" value="Beta-barrel_TonB_sf"/>
</dbReference>
<sequence length="584" mass="67303">MRTRATIIFALLLTFGINGFGQIQRGNGDTLSTENVIIVKEFEPTISNAIKITDSPKRLDVKPEKMEFDYKFIPTNFQTSYLPDTIKAARIKGEPLNRLYRGYAELGMGNYLTTYGKVRLNNTRSRNGRWGVALDHLSSQGEIDDVPFSGYSNNSASVYGTRFFKSHQLKGDVNYSRDVHHNYGYPEFFSDSVTYNYDDIEKDEIKRIYNNLNATAEFASFHADSQMVNYRFDAEYDYLFTSLDDAVQEHHLKLNSTFSRYFGSELGVIDINADYNDQTIYDSAYNDPNLFVEINPKIEVKGKKWRAKFGISAFIENENETDFRFYPDVFVNYNIYEDYIIPYAGIDGGLERVNLNSLRQTNRFVAPISTVENKNTRYNFYGGVRGAFTSELSFNLKAARKQIANNPFFGVQNMFIPPSVDQIFRDNGTFSVVYDTMNVTQLTAEVSYFHAEKINATARVDYYSYDPNNFPKAWHMPRFKATLSGRYNMRDKIIATADIFAVTDRYAQTLYESNSDEEVANGIYAQKLPTYVDINLGVEYRYNKKISAFLKGYNLASIQYNRWMNYPVQRISVLAGFTYSFWGN</sequence>
<keyword evidence="2" id="KW-0472">Membrane</keyword>
<comment type="subcellular location">
    <subcellularLocation>
        <location evidence="1">Cell outer membrane</location>
    </subcellularLocation>
</comment>
<proteinExistence type="predicted"/>
<evidence type="ECO:0000313" key="4">
    <source>
        <dbReference type="EMBL" id="KAB1062675.1"/>
    </source>
</evidence>
<dbReference type="GO" id="GO:0009279">
    <property type="term" value="C:cell outer membrane"/>
    <property type="evidence" value="ECO:0007669"/>
    <property type="project" value="UniProtKB-SubCell"/>
</dbReference>
<dbReference type="SUPFAM" id="SSF56935">
    <property type="entry name" value="Porins"/>
    <property type="match status" value="1"/>
</dbReference>
<evidence type="ECO:0000256" key="1">
    <source>
        <dbReference type="ARBA" id="ARBA00004442"/>
    </source>
</evidence>
<dbReference type="EMBL" id="WACR01000011">
    <property type="protein sequence ID" value="KAB1062675.1"/>
    <property type="molecule type" value="Genomic_DNA"/>
</dbReference>
<evidence type="ECO:0000313" key="5">
    <source>
        <dbReference type="Proteomes" id="UP000435357"/>
    </source>
</evidence>
<reference evidence="4 5" key="1">
    <citation type="submission" date="2019-09" db="EMBL/GenBank/DDBJ databases">
        <title>Genomes of Cryomorphaceae.</title>
        <authorList>
            <person name="Bowman J.P."/>
        </authorList>
    </citation>
    <scope>NUCLEOTIDE SEQUENCE [LARGE SCALE GENOMIC DNA]</scope>
    <source>
        <strain evidence="4 5">KCTC 52047</strain>
    </source>
</reference>
<evidence type="ECO:0008006" key="6">
    <source>
        <dbReference type="Google" id="ProtNLM"/>
    </source>
</evidence>
<dbReference type="AlphaFoldDB" id="A0A6N6M1L4"/>
<gene>
    <name evidence="4" type="ORF">F3059_12065</name>
</gene>
<evidence type="ECO:0000256" key="3">
    <source>
        <dbReference type="ARBA" id="ARBA00023237"/>
    </source>
</evidence>
<dbReference type="OrthoDB" id="1264254at2"/>
<keyword evidence="3" id="KW-0998">Cell outer membrane</keyword>
<evidence type="ECO:0000256" key="2">
    <source>
        <dbReference type="ARBA" id="ARBA00023136"/>
    </source>
</evidence>
<comment type="caution">
    <text evidence="4">The sequence shown here is derived from an EMBL/GenBank/DDBJ whole genome shotgun (WGS) entry which is preliminary data.</text>
</comment>
<dbReference type="Gene3D" id="2.40.170.20">
    <property type="entry name" value="TonB-dependent receptor, beta-barrel domain"/>
    <property type="match status" value="1"/>
</dbReference>
<dbReference type="Proteomes" id="UP000435357">
    <property type="component" value="Unassembled WGS sequence"/>
</dbReference>
<name>A0A6N6M1L4_9FLAO</name>
<accession>A0A6N6M1L4</accession>
<organism evidence="4 5">
    <name type="scientific">Salibacter halophilus</name>
    <dbReference type="NCBI Taxonomy" id="1803916"/>
    <lineage>
        <taxon>Bacteria</taxon>
        <taxon>Pseudomonadati</taxon>
        <taxon>Bacteroidota</taxon>
        <taxon>Flavobacteriia</taxon>
        <taxon>Flavobacteriales</taxon>
        <taxon>Salibacteraceae</taxon>
        <taxon>Salibacter</taxon>
    </lineage>
</organism>
<dbReference type="RefSeq" id="WP_151169619.1">
    <property type="nucleotide sequence ID" value="NZ_WACR01000011.1"/>
</dbReference>
<keyword evidence="5" id="KW-1185">Reference proteome</keyword>
<protein>
    <recommendedName>
        <fullName evidence="6">TonB-dependent receptor</fullName>
    </recommendedName>
</protein>